<evidence type="ECO:0000256" key="1">
    <source>
        <dbReference type="ARBA" id="ARBA00022859"/>
    </source>
</evidence>
<evidence type="ECO:0000256" key="2">
    <source>
        <dbReference type="ARBA" id="ARBA00023130"/>
    </source>
</evidence>
<feature type="domain" description="Ig-like" evidence="4">
    <location>
        <begin position="14"/>
        <end position="131"/>
    </location>
</feature>
<accession>A0A672LB86</accession>
<protein>
    <recommendedName>
        <fullName evidence="4">Ig-like domain-containing protein</fullName>
    </recommendedName>
</protein>
<reference evidence="5" key="1">
    <citation type="submission" date="2025-08" db="UniProtKB">
        <authorList>
            <consortium name="Ensembl"/>
        </authorList>
    </citation>
    <scope>IDENTIFICATION</scope>
</reference>
<dbReference type="GO" id="GO:0005576">
    <property type="term" value="C:extracellular region"/>
    <property type="evidence" value="ECO:0007669"/>
    <property type="project" value="UniProtKB-ARBA"/>
</dbReference>
<proteinExistence type="predicted"/>
<dbReference type="FunFam" id="2.60.40.10:FF:003074">
    <property type="entry name" value="Immunoglobulin heavy variable 11-1"/>
    <property type="match status" value="1"/>
</dbReference>
<dbReference type="InterPro" id="IPR007110">
    <property type="entry name" value="Ig-like_dom"/>
</dbReference>
<dbReference type="AlphaFoldDB" id="A0A672LB86"/>
<dbReference type="Pfam" id="PF07686">
    <property type="entry name" value="V-set"/>
    <property type="match status" value="1"/>
</dbReference>
<dbReference type="GO" id="GO:0002250">
    <property type="term" value="P:adaptive immune response"/>
    <property type="evidence" value="ECO:0007669"/>
    <property type="project" value="UniProtKB-KW"/>
</dbReference>
<dbReference type="InParanoid" id="A0A672LB86"/>
<evidence type="ECO:0000259" key="4">
    <source>
        <dbReference type="PROSITE" id="PS50835"/>
    </source>
</evidence>
<dbReference type="InterPro" id="IPR013106">
    <property type="entry name" value="Ig_V-set"/>
</dbReference>
<keyword evidence="1" id="KW-0391">Immunity</keyword>
<dbReference type="PANTHER" id="PTHR23266">
    <property type="entry name" value="IMMUNOGLOBULIN HEAVY CHAIN"/>
    <property type="match status" value="1"/>
</dbReference>
<dbReference type="PROSITE" id="PS50835">
    <property type="entry name" value="IG_LIKE"/>
    <property type="match status" value="1"/>
</dbReference>
<keyword evidence="2" id="KW-1064">Adaptive immunity</keyword>
<dbReference type="Ensembl" id="ENSSGRT00000022342.1">
    <property type="protein sequence ID" value="ENSSGRP00000020688.1"/>
    <property type="gene ID" value="ENSSGRG00000012457.1"/>
</dbReference>
<organism evidence="5 6">
    <name type="scientific">Sinocyclocheilus grahami</name>
    <name type="common">Dianchi golden-line fish</name>
    <name type="synonym">Barbus grahami</name>
    <dbReference type="NCBI Taxonomy" id="75366"/>
    <lineage>
        <taxon>Eukaryota</taxon>
        <taxon>Metazoa</taxon>
        <taxon>Chordata</taxon>
        <taxon>Craniata</taxon>
        <taxon>Vertebrata</taxon>
        <taxon>Euteleostomi</taxon>
        <taxon>Actinopterygii</taxon>
        <taxon>Neopterygii</taxon>
        <taxon>Teleostei</taxon>
        <taxon>Ostariophysi</taxon>
        <taxon>Cypriniformes</taxon>
        <taxon>Cyprinidae</taxon>
        <taxon>Cyprininae</taxon>
        <taxon>Sinocyclocheilus</taxon>
    </lineage>
</organism>
<name>A0A672LB86_SINGR</name>
<dbReference type="OMA" id="NDAAISW"/>
<keyword evidence="6" id="KW-1185">Reference proteome</keyword>
<reference evidence="5" key="2">
    <citation type="submission" date="2025-09" db="UniProtKB">
        <authorList>
            <consortium name="Ensembl"/>
        </authorList>
    </citation>
    <scope>IDENTIFICATION</scope>
</reference>
<evidence type="ECO:0000313" key="6">
    <source>
        <dbReference type="Proteomes" id="UP000472262"/>
    </source>
</evidence>
<dbReference type="SUPFAM" id="SSF48726">
    <property type="entry name" value="Immunoglobulin"/>
    <property type="match status" value="1"/>
</dbReference>
<dbReference type="Proteomes" id="UP000472262">
    <property type="component" value="Unassembled WGS sequence"/>
</dbReference>
<dbReference type="Gene3D" id="2.60.40.10">
    <property type="entry name" value="Immunoglobulins"/>
    <property type="match status" value="1"/>
</dbReference>
<dbReference type="InterPro" id="IPR050199">
    <property type="entry name" value="IgHV"/>
</dbReference>
<keyword evidence="3" id="KW-1280">Immunoglobulin</keyword>
<evidence type="ECO:0000313" key="5">
    <source>
        <dbReference type="Ensembl" id="ENSSGRP00000020688.1"/>
    </source>
</evidence>
<evidence type="ECO:0000256" key="3">
    <source>
        <dbReference type="ARBA" id="ARBA00043265"/>
    </source>
</evidence>
<dbReference type="SMART" id="SM00406">
    <property type="entry name" value="IGv"/>
    <property type="match status" value="1"/>
</dbReference>
<dbReference type="GO" id="GO:0019814">
    <property type="term" value="C:immunoglobulin complex"/>
    <property type="evidence" value="ECO:0007669"/>
    <property type="project" value="UniProtKB-KW"/>
</dbReference>
<sequence length="131" mass="14741">MHHITKAVLLQISPKYKILLVFRCYSKHLSQTLTESESVVIKPGNNHKLTCTFSGIDVGDAVISWIRQAGGKALEWISHISAPSGSSKYYSKTVEGRFTISRDNSKMQVYLHMTTLQAEDTAVYYCARKTQ</sequence>
<dbReference type="InterPro" id="IPR013783">
    <property type="entry name" value="Ig-like_fold"/>
</dbReference>
<dbReference type="InterPro" id="IPR036179">
    <property type="entry name" value="Ig-like_dom_sf"/>
</dbReference>